<evidence type="ECO:0000313" key="2">
    <source>
        <dbReference type="EMBL" id="EEZ93339.1"/>
    </source>
</evidence>
<protein>
    <submittedName>
        <fullName evidence="2">Uncharacterized protein</fullName>
    </submittedName>
</protein>
<sequence>MLTRKAQVVIGIGIIILSAAFLLVGVYFANLQGLFFQNGARSLQLFADNVGFSINSLYSAPSTMSITLAGNNSLCSWNPSIDQYTCAGGSKVYNLSYANGPTLDSGKNIFSVALCFMVGYGFGAGGGPATTDEVAEEAAKVTSEEAASELDPLLQEQAQLSEAALSGALSGEMEEDGVAPTSSLLTRLKTAVKTRLVTEVKQMFAQDLPEESLLYSPLSAIRDALPSAAILIPTAIASLAVALVSLPLIETWFGTSTRNLNTYITKGIDVNGQQIGALTGPSVSISQQIASAYLTQAPLPFKYAAADYVLQQYSQLLSSEQTLNSLPSGIGKDTLTLFASQQVAIKQNVLSELSSDSLITASSNPYSTPISGVDVPGSLTSPNSFIGSVNLSATGSDPLLSLPFFLAENAFMVYARTASCLSLPAQPTSLSSYDSASKSLSSISSYATALTTLLNVYTKVDSVIPLGTYFVGYGGEVYLTGQSSGRPTQVTAPLITDMNDMCELAQTASQAGQNLKTLIQPSGNGSISFSISQGLYNTLCSPNNALFPHTLQTELNKLFNSKANTQNITLLLPPGESLGISNVKNDVNLCIYRMLIDSFGSPILDTNNFNNPSFNVTEYGSPISCVNITNLSNSNVNINLAANEIAALKDMSANTDFYINNGSTIGFSVPVLDFPDQLTAGTLLGTNSFLSAGNFISGGKPKSELIGGIDSPFINAILSFMNIKPKRIQGSISTSLVNFLIDPITAISASYTNLSYYQTDYSNVTLEFNKTIKNGVTYYELENVYNNLVFGVYPNNPNLFGGTYFSGS</sequence>
<feature type="transmembrane region" description="Helical" evidence="1">
    <location>
        <begin position="6"/>
        <end position="29"/>
    </location>
</feature>
<reference evidence="2 3" key="1">
    <citation type="journal article" date="2010" name="Proc. Natl. Acad. Sci. U.S.A.">
        <title>Enigmatic, ultrasmall, uncultivated Archaea.</title>
        <authorList>
            <person name="Baker B.J."/>
            <person name="Comolli L.R."/>
            <person name="Dick G.J."/>
            <person name="Hauser L.J."/>
            <person name="Hyatt D."/>
            <person name="Dill B.D."/>
            <person name="Land M.L."/>
            <person name="Verberkmoes N.C."/>
            <person name="Hettich R.L."/>
            <person name="Banfield J.F."/>
        </authorList>
    </citation>
    <scope>NUCLEOTIDE SEQUENCE [LARGE SCALE GENOMIC DNA]</scope>
</reference>
<keyword evidence="1" id="KW-0812">Transmembrane</keyword>
<evidence type="ECO:0000313" key="3">
    <source>
        <dbReference type="Proteomes" id="UP000009375"/>
    </source>
</evidence>
<evidence type="ECO:0000256" key="1">
    <source>
        <dbReference type="SAM" id="Phobius"/>
    </source>
</evidence>
<dbReference type="AlphaFoldDB" id="D2EE84"/>
<keyword evidence="1" id="KW-0472">Membrane</keyword>
<accession>D2EE84</accession>
<gene>
    <name evidence="2" type="ORF">BJBARM4_0016</name>
</gene>
<keyword evidence="1" id="KW-1133">Transmembrane helix</keyword>
<name>D2EE84_PARA4</name>
<dbReference type="EMBL" id="GG730038">
    <property type="protein sequence ID" value="EEZ93339.1"/>
    <property type="molecule type" value="Genomic_DNA"/>
</dbReference>
<organism evidence="2 3">
    <name type="scientific">Candidatus Parvarchaeum acidiphilum ARMAN-4</name>
    <dbReference type="NCBI Taxonomy" id="662760"/>
    <lineage>
        <taxon>Archaea</taxon>
        <taxon>Candidatus Parvarchaeota</taxon>
        <taxon>Candidatus Parvarchaeum</taxon>
    </lineage>
</organism>
<proteinExistence type="predicted"/>
<dbReference type="Proteomes" id="UP000009375">
    <property type="component" value="Unassembled WGS sequence"/>
</dbReference>